<dbReference type="EMBL" id="CP041690">
    <property type="protein sequence ID" value="QEE19204.1"/>
    <property type="molecule type" value="Genomic_DNA"/>
</dbReference>
<dbReference type="OrthoDB" id="7812423at2"/>
<accession>A0A5B9DJ80</accession>
<feature type="transmembrane region" description="Helical" evidence="7">
    <location>
        <begin position="301"/>
        <end position="327"/>
    </location>
</feature>
<evidence type="ECO:0000256" key="5">
    <source>
        <dbReference type="ARBA" id="ARBA00022989"/>
    </source>
</evidence>
<reference evidence="8 9" key="1">
    <citation type="journal article" date="2015" name="Int. J. Syst. Evol. Microbiol.">
        <title>Youhaiella tibetensis gen. nov., sp. nov., isolated from subsurface sediment.</title>
        <authorList>
            <person name="Wang Y.X."/>
            <person name="Huang F.Q."/>
            <person name="Nogi Y."/>
            <person name="Pang S.J."/>
            <person name="Wang P.K."/>
            <person name="Lv J."/>
        </authorList>
    </citation>
    <scope>NUCLEOTIDE SEQUENCE [LARGE SCALE GENOMIC DNA]</scope>
    <source>
        <strain evidence="9">fig4</strain>
    </source>
</reference>
<feature type="transmembrane region" description="Helical" evidence="7">
    <location>
        <begin position="101"/>
        <end position="123"/>
    </location>
</feature>
<dbReference type="Proteomes" id="UP000321062">
    <property type="component" value="Chromosome"/>
</dbReference>
<evidence type="ECO:0000256" key="2">
    <source>
        <dbReference type="ARBA" id="ARBA00022448"/>
    </source>
</evidence>
<dbReference type="Pfam" id="PF19300">
    <property type="entry name" value="BPD_transp_1_N"/>
    <property type="match status" value="1"/>
</dbReference>
<dbReference type="PROSITE" id="PS50928">
    <property type="entry name" value="ABC_TM1"/>
    <property type="match status" value="1"/>
</dbReference>
<feature type="transmembrane region" description="Helical" evidence="7">
    <location>
        <begin position="197"/>
        <end position="220"/>
    </location>
</feature>
<dbReference type="PANTHER" id="PTHR43163:SF6">
    <property type="entry name" value="DIPEPTIDE TRANSPORT SYSTEM PERMEASE PROTEIN DPPB-RELATED"/>
    <property type="match status" value="1"/>
</dbReference>
<comment type="similarity">
    <text evidence="7">Belongs to the binding-protein-dependent transport system permease family.</text>
</comment>
<organism evidence="8 9">
    <name type="scientific">Paradevosia tibetensis</name>
    <dbReference type="NCBI Taxonomy" id="1447062"/>
    <lineage>
        <taxon>Bacteria</taxon>
        <taxon>Pseudomonadati</taxon>
        <taxon>Pseudomonadota</taxon>
        <taxon>Alphaproteobacteria</taxon>
        <taxon>Hyphomicrobiales</taxon>
        <taxon>Devosiaceae</taxon>
        <taxon>Paradevosia</taxon>
    </lineage>
</organism>
<keyword evidence="4 7" id="KW-0812">Transmembrane</keyword>
<dbReference type="Gene3D" id="1.10.3720.10">
    <property type="entry name" value="MetI-like"/>
    <property type="match status" value="1"/>
</dbReference>
<dbReference type="GO" id="GO:0055085">
    <property type="term" value="P:transmembrane transport"/>
    <property type="evidence" value="ECO:0007669"/>
    <property type="project" value="InterPro"/>
</dbReference>
<feature type="transmembrane region" description="Helical" evidence="7">
    <location>
        <begin position="260"/>
        <end position="281"/>
    </location>
</feature>
<evidence type="ECO:0000313" key="9">
    <source>
        <dbReference type="Proteomes" id="UP000321062"/>
    </source>
</evidence>
<evidence type="ECO:0000313" key="8">
    <source>
        <dbReference type="EMBL" id="QEE19204.1"/>
    </source>
</evidence>
<name>A0A5B9DJ80_9HYPH</name>
<feature type="transmembrane region" description="Helical" evidence="7">
    <location>
        <begin position="145"/>
        <end position="164"/>
    </location>
</feature>
<dbReference type="InterPro" id="IPR000515">
    <property type="entry name" value="MetI-like"/>
</dbReference>
<evidence type="ECO:0000256" key="3">
    <source>
        <dbReference type="ARBA" id="ARBA00022475"/>
    </source>
</evidence>
<proteinExistence type="inferred from homology"/>
<dbReference type="PANTHER" id="PTHR43163">
    <property type="entry name" value="DIPEPTIDE TRANSPORT SYSTEM PERMEASE PROTEIN DPPB-RELATED"/>
    <property type="match status" value="1"/>
</dbReference>
<dbReference type="KEGG" id="yti:FNA67_03010"/>
<dbReference type="SUPFAM" id="SSF161098">
    <property type="entry name" value="MetI-like"/>
    <property type="match status" value="1"/>
</dbReference>
<keyword evidence="2 7" id="KW-0813">Transport</keyword>
<evidence type="ECO:0000256" key="4">
    <source>
        <dbReference type="ARBA" id="ARBA00022692"/>
    </source>
</evidence>
<dbReference type="CDD" id="cd06261">
    <property type="entry name" value="TM_PBP2"/>
    <property type="match status" value="1"/>
</dbReference>
<dbReference type="RefSeq" id="WP_147655031.1">
    <property type="nucleotide sequence ID" value="NZ_BMFM01000001.1"/>
</dbReference>
<evidence type="ECO:0000256" key="7">
    <source>
        <dbReference type="RuleBase" id="RU363032"/>
    </source>
</evidence>
<feature type="transmembrane region" description="Helical" evidence="7">
    <location>
        <begin position="9"/>
        <end position="30"/>
    </location>
</feature>
<sequence>MISAILKRVAMGAITLLGVAIVVFVLLRVAPGNPIAMMIGPGASESDILALKAKYGLDQSLFMQFWIWLTNFLQGDFGTSISRQVSVISLLSERLPATLELAIAALVIAVLLGGLMAVLSTLLRKSWGASALDGANSLLLTVPEFVWALAFVLLLGVAFPILPLSGRNDPAAGTVFVTNFYLIEAILTGRWSVAWDVFSHMLMPVFALALPLAAIIARVLKEALGEAMMQDYVVLARVKGMSERRLVLGEALRNAVGPTLALTGVQFTFLIGGTVIIEKIFSYPGLGNMAIDAVINRDFPLIQGLILMFGVLFILINLAVDLLVVALNPRLSRG</sequence>
<keyword evidence="5 7" id="KW-1133">Transmembrane helix</keyword>
<feature type="transmembrane region" description="Helical" evidence="7">
    <location>
        <begin position="171"/>
        <end position="191"/>
    </location>
</feature>
<protein>
    <submittedName>
        <fullName evidence="8">ABC transporter permease</fullName>
    </submittedName>
</protein>
<keyword evidence="6 7" id="KW-0472">Membrane</keyword>
<comment type="subcellular location">
    <subcellularLocation>
        <location evidence="1 7">Cell membrane</location>
        <topology evidence="1 7">Multi-pass membrane protein</topology>
    </subcellularLocation>
</comment>
<keyword evidence="9" id="KW-1185">Reference proteome</keyword>
<dbReference type="AlphaFoldDB" id="A0A5B9DJ80"/>
<evidence type="ECO:0000256" key="6">
    <source>
        <dbReference type="ARBA" id="ARBA00023136"/>
    </source>
</evidence>
<dbReference type="InterPro" id="IPR045621">
    <property type="entry name" value="BPD_transp_1_N"/>
</dbReference>
<evidence type="ECO:0000256" key="1">
    <source>
        <dbReference type="ARBA" id="ARBA00004651"/>
    </source>
</evidence>
<dbReference type="Pfam" id="PF00528">
    <property type="entry name" value="BPD_transp_1"/>
    <property type="match status" value="1"/>
</dbReference>
<dbReference type="GO" id="GO:0005886">
    <property type="term" value="C:plasma membrane"/>
    <property type="evidence" value="ECO:0007669"/>
    <property type="project" value="UniProtKB-SubCell"/>
</dbReference>
<dbReference type="InterPro" id="IPR035906">
    <property type="entry name" value="MetI-like_sf"/>
</dbReference>
<keyword evidence="3" id="KW-1003">Cell membrane</keyword>
<gene>
    <name evidence="8" type="ORF">FNA67_03010</name>
</gene>